<dbReference type="Pfam" id="PF26168">
    <property type="entry name" value="Glyco_transf_N"/>
    <property type="match status" value="1"/>
</dbReference>
<dbReference type="GO" id="GO:0008194">
    <property type="term" value="F:UDP-glycosyltransferase activity"/>
    <property type="evidence" value="ECO:0007669"/>
    <property type="project" value="UniProtKB-ARBA"/>
</dbReference>
<proteinExistence type="inferred from homology"/>
<sequence length="240" mass="26583">MASENHSQENGVQNVMEVAQVAVVMVPLPAQGHLNQLLHLSRLVSAYDIPVHFVGTATHNRQAKVRVHGWDPSATTNIHFLDLPTPPFDSPLPDPNATTKFPSQILPAFHASIHLREPVYSFVHELSSTARRIAVIYDSLMAYVVQDICSIPNAESYCFNSISAFSLYSFYWEVNGKPAVTTVEKAVRRLMDSAKGEEMRKRAAELGDAVKQSVMEGGATHKEMDSFIAHISRQNISSQI</sequence>
<dbReference type="AlphaFoldDB" id="A0AAD2DKM8"/>
<dbReference type="PANTHER" id="PTHR48044:SF23">
    <property type="entry name" value="ANTHOCYANIDIN 3-O-GLUCOSYLTRANSFERASE-LIKE"/>
    <property type="match status" value="1"/>
</dbReference>
<gene>
    <name evidence="3" type="ORF">FPE_LOCUS2242</name>
</gene>
<keyword evidence="4" id="KW-1185">Reference proteome</keyword>
<evidence type="ECO:0000259" key="2">
    <source>
        <dbReference type="Pfam" id="PF26168"/>
    </source>
</evidence>
<accession>A0AAD2DKM8</accession>
<protein>
    <recommendedName>
        <fullName evidence="2">Glycosyltransferase N-terminal domain-containing protein</fullName>
    </recommendedName>
</protein>
<name>A0AAD2DKM8_9LAMI</name>
<evidence type="ECO:0000256" key="1">
    <source>
        <dbReference type="ARBA" id="ARBA00009995"/>
    </source>
</evidence>
<comment type="similarity">
    <text evidence="1">Belongs to the UDP-glycosyltransferase family.</text>
</comment>
<dbReference type="PANTHER" id="PTHR48044">
    <property type="entry name" value="GLYCOSYLTRANSFERASE"/>
    <property type="match status" value="1"/>
</dbReference>
<organism evidence="3 4">
    <name type="scientific">Fraxinus pennsylvanica</name>
    <dbReference type="NCBI Taxonomy" id="56036"/>
    <lineage>
        <taxon>Eukaryota</taxon>
        <taxon>Viridiplantae</taxon>
        <taxon>Streptophyta</taxon>
        <taxon>Embryophyta</taxon>
        <taxon>Tracheophyta</taxon>
        <taxon>Spermatophyta</taxon>
        <taxon>Magnoliopsida</taxon>
        <taxon>eudicotyledons</taxon>
        <taxon>Gunneridae</taxon>
        <taxon>Pentapetalae</taxon>
        <taxon>asterids</taxon>
        <taxon>lamiids</taxon>
        <taxon>Lamiales</taxon>
        <taxon>Oleaceae</taxon>
        <taxon>Oleeae</taxon>
        <taxon>Fraxinus</taxon>
    </lineage>
</organism>
<dbReference type="Gene3D" id="3.40.50.2000">
    <property type="entry name" value="Glycogen Phosphorylase B"/>
    <property type="match status" value="3"/>
</dbReference>
<dbReference type="EMBL" id="OU503036">
    <property type="protein sequence ID" value="CAI9754811.1"/>
    <property type="molecule type" value="Genomic_DNA"/>
</dbReference>
<dbReference type="GO" id="GO:1901135">
    <property type="term" value="P:carbohydrate derivative metabolic process"/>
    <property type="evidence" value="ECO:0007669"/>
    <property type="project" value="UniProtKB-ARBA"/>
</dbReference>
<dbReference type="SUPFAM" id="SSF53756">
    <property type="entry name" value="UDP-Glycosyltransferase/glycogen phosphorylase"/>
    <property type="match status" value="2"/>
</dbReference>
<feature type="domain" description="Glycosyltransferase N-terminal" evidence="2">
    <location>
        <begin position="20"/>
        <end position="172"/>
    </location>
</feature>
<evidence type="ECO:0000313" key="4">
    <source>
        <dbReference type="Proteomes" id="UP000834106"/>
    </source>
</evidence>
<dbReference type="Proteomes" id="UP000834106">
    <property type="component" value="Chromosome 1"/>
</dbReference>
<evidence type="ECO:0000313" key="3">
    <source>
        <dbReference type="EMBL" id="CAI9754811.1"/>
    </source>
</evidence>
<dbReference type="InterPro" id="IPR058980">
    <property type="entry name" value="Glyco_transf_N"/>
</dbReference>
<reference evidence="3" key="1">
    <citation type="submission" date="2023-05" db="EMBL/GenBank/DDBJ databases">
        <authorList>
            <person name="Huff M."/>
        </authorList>
    </citation>
    <scope>NUCLEOTIDE SEQUENCE</scope>
</reference>